<organism evidence="5">
    <name type="scientific">Talaromyces marneffei PM1</name>
    <dbReference type="NCBI Taxonomy" id="1077442"/>
    <lineage>
        <taxon>Eukaryota</taxon>
        <taxon>Fungi</taxon>
        <taxon>Dikarya</taxon>
        <taxon>Ascomycota</taxon>
        <taxon>Pezizomycotina</taxon>
        <taxon>Eurotiomycetes</taxon>
        <taxon>Eurotiomycetidae</taxon>
        <taxon>Eurotiales</taxon>
        <taxon>Trichocomaceae</taxon>
        <taxon>Talaromyces</taxon>
        <taxon>Talaromyces sect. Talaromyces</taxon>
    </lineage>
</organism>
<feature type="region of interest" description="Disordered" evidence="4">
    <location>
        <begin position="1"/>
        <end position="27"/>
    </location>
</feature>
<keyword evidence="3" id="KW-0560">Oxidoreductase</keyword>
<dbReference type="Pfam" id="PF00106">
    <property type="entry name" value="adh_short"/>
    <property type="match status" value="1"/>
</dbReference>
<sequence length="371" mass="40196">MPSQQKKGQGKATGPNPVASKDMPPLPENFGPVFFKNQFRTKIGLPTKEKYPTIGEKGSCAIITGSNVGLGFETAKQILSLGLSHLVMAVRSIEKGNTAAKQLRAAAGANGNPSAKVDVWQIDMESYESIQAFVHECQRSLPRIDFVILNAGVSAMTFSTVPSTGHEKTIQVNHISTALLAILLLPVLKSKSMERNTPAQLTIVNSVTAHLCKIPNKDKRPFLPSFDNTAITPWDAEERYGVSKLLSQLFIVRLAEHVNPDHVIVNMVDPGLTKGTSLSRDAKGATGVAAKMFFSIAGRPVDRGAATYVDAVAGHGKASHGCFLMNCQVSPLSRWFYTDGDVLNDLIWTETLKELRFANVEQIITSMHGDV</sequence>
<dbReference type="AlphaFoldDB" id="A0A093W0T7"/>
<dbReference type="Gene3D" id="3.40.50.720">
    <property type="entry name" value="NAD(P)-binding Rossmann-like Domain"/>
    <property type="match status" value="1"/>
</dbReference>
<dbReference type="eggNOG" id="KOG1208">
    <property type="taxonomic scope" value="Eukaryota"/>
</dbReference>
<evidence type="ECO:0000256" key="3">
    <source>
        <dbReference type="ARBA" id="ARBA00023002"/>
    </source>
</evidence>
<dbReference type="PRINTS" id="PR00081">
    <property type="entry name" value="GDHRDH"/>
</dbReference>
<dbReference type="PANTHER" id="PTHR24320">
    <property type="entry name" value="RETINOL DEHYDROGENASE"/>
    <property type="match status" value="1"/>
</dbReference>
<dbReference type="HOGENOM" id="CLU_010194_44_4_1"/>
<dbReference type="EMBL" id="JPOX01000003">
    <property type="protein sequence ID" value="KFX52476.1"/>
    <property type="molecule type" value="Genomic_DNA"/>
</dbReference>
<dbReference type="InterPro" id="IPR002347">
    <property type="entry name" value="SDR_fam"/>
</dbReference>
<protein>
    <submittedName>
        <fullName evidence="5">WW domain-containing oxidoreductase</fullName>
    </submittedName>
</protein>
<reference evidence="5" key="1">
    <citation type="journal article" date="2014" name="PLoS Genet.">
        <title>Signature Gene Expression Reveals Novel Clues to the Molecular Mechanisms of Dimorphic Transition in Penicillium marneffei.</title>
        <authorList>
            <person name="Yang E."/>
            <person name="Wang G."/>
            <person name="Cai J."/>
            <person name="Woo P.C."/>
            <person name="Lau S.K."/>
            <person name="Yuen K.-Y."/>
            <person name="Chow W.-N."/>
            <person name="Lin X."/>
        </authorList>
    </citation>
    <scope>NUCLEOTIDE SEQUENCE [LARGE SCALE GENOMIC DNA]</scope>
    <source>
        <strain evidence="5">PM1</strain>
    </source>
</reference>
<comment type="caution">
    <text evidence="5">The sequence shown here is derived from an EMBL/GenBank/DDBJ whole genome shotgun (WGS) entry which is preliminary data.</text>
</comment>
<dbReference type="SUPFAM" id="SSF51735">
    <property type="entry name" value="NAD(P)-binding Rossmann-fold domains"/>
    <property type="match status" value="1"/>
</dbReference>
<gene>
    <name evidence="5" type="ORF">GQ26_0033310</name>
</gene>
<evidence type="ECO:0000256" key="4">
    <source>
        <dbReference type="SAM" id="MobiDB-lite"/>
    </source>
</evidence>
<evidence type="ECO:0000313" key="5">
    <source>
        <dbReference type="EMBL" id="KFX52476.1"/>
    </source>
</evidence>
<dbReference type="GO" id="GO:0016491">
    <property type="term" value="F:oxidoreductase activity"/>
    <property type="evidence" value="ECO:0007669"/>
    <property type="project" value="UniProtKB-KW"/>
</dbReference>
<keyword evidence="2" id="KW-0521">NADP</keyword>
<name>A0A093W0T7_TALMA</name>
<dbReference type="InterPro" id="IPR036291">
    <property type="entry name" value="NAD(P)-bd_dom_sf"/>
</dbReference>
<comment type="similarity">
    <text evidence="1">Belongs to the short-chain dehydrogenases/reductases (SDR) family.</text>
</comment>
<dbReference type="PANTHER" id="PTHR24320:SF252">
    <property type="entry name" value="DEHYDROGENASE_REDUCTASE FAMILY PROTEIN, PUTATIVE (AFU_ORTHOLOGUE AFUA_3G08550)-RELATED"/>
    <property type="match status" value="1"/>
</dbReference>
<evidence type="ECO:0000256" key="2">
    <source>
        <dbReference type="ARBA" id="ARBA00022857"/>
    </source>
</evidence>
<evidence type="ECO:0000256" key="1">
    <source>
        <dbReference type="ARBA" id="ARBA00006484"/>
    </source>
</evidence>
<accession>A0A093W0T7</accession>
<proteinExistence type="inferred from homology"/>